<dbReference type="EMBL" id="NOJY02000013">
    <property type="protein sequence ID" value="RDY27455.1"/>
    <property type="molecule type" value="Genomic_DNA"/>
</dbReference>
<comment type="similarity">
    <text evidence="1">Belongs to the LytR/CpsA/Psr (LCP) family.</text>
</comment>
<dbReference type="PANTHER" id="PTHR33392:SF6">
    <property type="entry name" value="POLYISOPRENYL-TEICHOIC ACID--PEPTIDOGLYCAN TEICHOIC ACID TRANSFERASE TAGU"/>
    <property type="match status" value="1"/>
</dbReference>
<accession>A0A371J3Z6</accession>
<dbReference type="AlphaFoldDB" id="A0A371J3Z6"/>
<dbReference type="Gene3D" id="3.40.630.190">
    <property type="entry name" value="LCP protein"/>
    <property type="match status" value="1"/>
</dbReference>
<sequence length="322" mass="36209">MGKTKKIVLTLVAFLFAIPAAVGGYLYFKLNSMYVPDEDTKSKNEEIKEDANTNKDITNILLVGVDGDKLDRGNRSDSMMILTIDNKHKNLKLTSLARDTYVDIEGYSTEKLTHAYAYEGPELLLDTIESNFELDIDKYVTVNFASFIDIIDIIGGVEVEVTSNDLTILNNTIPGCYVLDTKKGKAPIELVKGTGKQHLNGYQALAFSRIRYQDSAYARDARQREVVEAALVKVQKTGIDEYIKMLDSAMKNTKTNLSPTDLISLGYRVLKIGQADIKSMEFPVYKNPANLEGKGWIIKWDKDSNLKVLNDFIFNNIDFEEE</sequence>
<gene>
    <name evidence="3" type="ORF">CHL78_009585</name>
</gene>
<protein>
    <submittedName>
        <fullName evidence="3">LytR family transcriptional regulator</fullName>
    </submittedName>
</protein>
<reference evidence="3 4" key="1">
    <citation type="journal article" date="2017" name="Genome Announc.">
        <title>Draft Genome Sequence of Romboutsia weinsteinii sp. nov. Strain CCRI-19649(T) Isolated from Surface Water.</title>
        <authorList>
            <person name="Maheux A.F."/>
            <person name="Boudreau D.K."/>
            <person name="Berube E."/>
            <person name="Boissinot M."/>
            <person name="Cantin P."/>
            <person name="Raymond F."/>
            <person name="Corbeil J."/>
            <person name="Omar R.F."/>
            <person name="Bergeron M.G."/>
        </authorList>
    </citation>
    <scope>NUCLEOTIDE SEQUENCE [LARGE SCALE GENOMIC DNA]</scope>
    <source>
        <strain evidence="3 4">CCRI-19649</strain>
    </source>
</reference>
<keyword evidence="4" id="KW-1185">Reference proteome</keyword>
<dbReference type="NCBIfam" id="TIGR00350">
    <property type="entry name" value="lytR_cpsA_psr"/>
    <property type="match status" value="1"/>
</dbReference>
<feature type="domain" description="Cell envelope-related transcriptional attenuator" evidence="2">
    <location>
        <begin position="75"/>
        <end position="235"/>
    </location>
</feature>
<evidence type="ECO:0000313" key="3">
    <source>
        <dbReference type="EMBL" id="RDY27455.1"/>
    </source>
</evidence>
<dbReference type="InterPro" id="IPR050922">
    <property type="entry name" value="LytR/CpsA/Psr_CW_biosynth"/>
</dbReference>
<evidence type="ECO:0000313" key="4">
    <source>
        <dbReference type="Proteomes" id="UP000215694"/>
    </source>
</evidence>
<dbReference type="RefSeq" id="WP_094369259.1">
    <property type="nucleotide sequence ID" value="NZ_NOJY02000013.1"/>
</dbReference>
<name>A0A371J3Z6_9FIRM</name>
<proteinExistence type="inferred from homology"/>
<evidence type="ECO:0000259" key="2">
    <source>
        <dbReference type="Pfam" id="PF03816"/>
    </source>
</evidence>
<organism evidence="3 4">
    <name type="scientific">Romboutsia weinsteinii</name>
    <dbReference type="NCBI Taxonomy" id="2020949"/>
    <lineage>
        <taxon>Bacteria</taxon>
        <taxon>Bacillati</taxon>
        <taxon>Bacillota</taxon>
        <taxon>Clostridia</taxon>
        <taxon>Peptostreptococcales</taxon>
        <taxon>Peptostreptococcaceae</taxon>
        <taxon>Romboutsia</taxon>
    </lineage>
</organism>
<dbReference type="InterPro" id="IPR004474">
    <property type="entry name" value="LytR_CpsA_psr"/>
</dbReference>
<dbReference type="OrthoDB" id="305468at2"/>
<comment type="caution">
    <text evidence="3">The sequence shown here is derived from an EMBL/GenBank/DDBJ whole genome shotgun (WGS) entry which is preliminary data.</text>
</comment>
<dbReference type="PANTHER" id="PTHR33392">
    <property type="entry name" value="POLYISOPRENYL-TEICHOIC ACID--PEPTIDOGLYCAN TEICHOIC ACID TRANSFERASE TAGU"/>
    <property type="match status" value="1"/>
</dbReference>
<dbReference type="Pfam" id="PF03816">
    <property type="entry name" value="LytR_cpsA_psr"/>
    <property type="match status" value="1"/>
</dbReference>
<dbReference type="Proteomes" id="UP000215694">
    <property type="component" value="Unassembled WGS sequence"/>
</dbReference>
<evidence type="ECO:0000256" key="1">
    <source>
        <dbReference type="ARBA" id="ARBA00006068"/>
    </source>
</evidence>